<evidence type="ECO:0000256" key="2">
    <source>
        <dbReference type="ARBA" id="ARBA00022692"/>
    </source>
</evidence>
<keyword evidence="3 6" id="KW-1133">Transmembrane helix</keyword>
<dbReference type="PANTHER" id="PTHR23112:SF0">
    <property type="entry name" value="TRANSMEMBRANE PROTEIN 116"/>
    <property type="match status" value="1"/>
</dbReference>
<feature type="transmembrane region" description="Helical" evidence="6">
    <location>
        <begin position="130"/>
        <end position="154"/>
    </location>
</feature>
<proteinExistence type="predicted"/>
<dbReference type="GO" id="GO:0007189">
    <property type="term" value="P:adenylate cyclase-activating G protein-coupled receptor signaling pathway"/>
    <property type="evidence" value="ECO:0007669"/>
    <property type="project" value="TreeGrafter"/>
</dbReference>
<feature type="transmembrane region" description="Helical" evidence="6">
    <location>
        <begin position="43"/>
        <end position="64"/>
    </location>
</feature>
<evidence type="ECO:0000256" key="5">
    <source>
        <dbReference type="SAM" id="MobiDB-lite"/>
    </source>
</evidence>
<dbReference type="AlphaFoldDB" id="A0A9N8E9W1"/>
<feature type="region of interest" description="Disordered" evidence="5">
    <location>
        <begin position="341"/>
        <end position="377"/>
    </location>
</feature>
<keyword evidence="8" id="KW-1185">Reference proteome</keyword>
<protein>
    <recommendedName>
        <fullName evidence="9">G-protein coupled receptors family 2 profile 2 domain-containing protein</fullName>
    </recommendedName>
</protein>
<dbReference type="PANTHER" id="PTHR23112">
    <property type="entry name" value="G PROTEIN-COUPLED RECEPTOR 157-RELATED"/>
    <property type="match status" value="1"/>
</dbReference>
<evidence type="ECO:0000256" key="6">
    <source>
        <dbReference type="SAM" id="Phobius"/>
    </source>
</evidence>
<dbReference type="Proteomes" id="UP001153069">
    <property type="component" value="Unassembled WGS sequence"/>
</dbReference>
<keyword evidence="4 6" id="KW-0472">Membrane</keyword>
<feature type="compositionally biased region" description="Acidic residues" evidence="5">
    <location>
        <begin position="365"/>
        <end position="377"/>
    </location>
</feature>
<organism evidence="7 8">
    <name type="scientific">Seminavis robusta</name>
    <dbReference type="NCBI Taxonomy" id="568900"/>
    <lineage>
        <taxon>Eukaryota</taxon>
        <taxon>Sar</taxon>
        <taxon>Stramenopiles</taxon>
        <taxon>Ochrophyta</taxon>
        <taxon>Bacillariophyta</taxon>
        <taxon>Bacillariophyceae</taxon>
        <taxon>Bacillariophycidae</taxon>
        <taxon>Naviculales</taxon>
        <taxon>Naviculaceae</taxon>
        <taxon>Seminavis</taxon>
    </lineage>
</organism>
<name>A0A9N8E9W1_9STRA</name>
<feature type="transmembrane region" description="Helical" evidence="6">
    <location>
        <begin position="174"/>
        <end position="195"/>
    </location>
</feature>
<evidence type="ECO:0000313" key="7">
    <source>
        <dbReference type="EMBL" id="CAB9516933.1"/>
    </source>
</evidence>
<evidence type="ECO:0008006" key="9">
    <source>
        <dbReference type="Google" id="ProtNLM"/>
    </source>
</evidence>
<gene>
    <name evidence="7" type="ORF">SEMRO_816_G206680.2</name>
</gene>
<dbReference type="GO" id="GO:0004930">
    <property type="term" value="F:G protein-coupled receptor activity"/>
    <property type="evidence" value="ECO:0007669"/>
    <property type="project" value="TreeGrafter"/>
</dbReference>
<evidence type="ECO:0000256" key="1">
    <source>
        <dbReference type="ARBA" id="ARBA00004141"/>
    </source>
</evidence>
<comment type="subcellular location">
    <subcellularLocation>
        <location evidence="1">Membrane</location>
        <topology evidence="1">Multi-pass membrane protein</topology>
    </subcellularLocation>
</comment>
<evidence type="ECO:0000256" key="3">
    <source>
        <dbReference type="ARBA" id="ARBA00022989"/>
    </source>
</evidence>
<feature type="transmembrane region" description="Helical" evidence="6">
    <location>
        <begin position="247"/>
        <end position="271"/>
    </location>
</feature>
<reference evidence="7" key="1">
    <citation type="submission" date="2020-06" db="EMBL/GenBank/DDBJ databases">
        <authorList>
            <consortium name="Plant Systems Biology data submission"/>
        </authorList>
    </citation>
    <scope>NUCLEOTIDE SEQUENCE</scope>
    <source>
        <strain evidence="7">D6</strain>
    </source>
</reference>
<accession>A0A9N8E9W1</accession>
<dbReference type="EMBL" id="CAICTM010000815">
    <property type="protein sequence ID" value="CAB9516933.1"/>
    <property type="molecule type" value="Genomic_DNA"/>
</dbReference>
<keyword evidence="2 6" id="KW-0812">Transmembrane</keyword>
<dbReference type="Gene3D" id="1.20.1070.10">
    <property type="entry name" value="Rhodopsin 7-helix transmembrane proteins"/>
    <property type="match status" value="1"/>
</dbReference>
<dbReference type="OrthoDB" id="18453at2759"/>
<evidence type="ECO:0000256" key="4">
    <source>
        <dbReference type="ARBA" id="ARBA00023136"/>
    </source>
</evidence>
<feature type="transmembrane region" description="Helical" evidence="6">
    <location>
        <begin position="100"/>
        <end position="118"/>
    </location>
</feature>
<feature type="transmembrane region" description="Helical" evidence="6">
    <location>
        <begin position="216"/>
        <end position="235"/>
    </location>
</feature>
<dbReference type="GO" id="GO:0005886">
    <property type="term" value="C:plasma membrane"/>
    <property type="evidence" value="ECO:0007669"/>
    <property type="project" value="TreeGrafter"/>
</dbReference>
<evidence type="ECO:0000313" key="8">
    <source>
        <dbReference type="Proteomes" id="UP001153069"/>
    </source>
</evidence>
<comment type="caution">
    <text evidence="7">The sequence shown here is derived from an EMBL/GenBank/DDBJ whole genome shotgun (WGS) entry which is preliminary data.</text>
</comment>
<sequence>MARSHAQQVALALGPKFSASLSILGSSWIILEVLRDRKKLGLVYHRLLLGISCLDVLISSAWFLSTWPVPSSVEGLYGNVGNEASCIAQGFFIQLKAGNTFYNAWLALYFVLVVRFGWTERRLQQIEPWLHAVAISMAVGTSTASAALGLFGNANLWCWIEGAYPLHRLLFFYIWYWASLVVVTISMLAVVWTVRVNERASLRYSANKRTQNSKKVATQAVLYIGGYYLTALFSTTVRVWQAFSTNIPFWAVLGMTIFYPAQGLINFFIYIRPRYVRYRQRHPEWSLWSTLRVTLLRAIRGAAVDYSLRRSSTAQTVTEDDDFKLGTPLEADDNRLRLAAGTRIDGPDDLEEGQGSFDDENQRSDDEEDQEGDDDGMEVVDVVDVPSLPNQGEGSSGEIS</sequence>
<dbReference type="SUPFAM" id="SSF81321">
    <property type="entry name" value="Family A G protein-coupled receptor-like"/>
    <property type="match status" value="1"/>
</dbReference>